<evidence type="ECO:0000313" key="3">
    <source>
        <dbReference type="Proteomes" id="UP000028058"/>
    </source>
</evidence>
<sequence length="74" mass="7622">MLSADNTRTDESPSTGAIPHQGSEAASGTSPERVNVPLLRQLLGEITADQAVALAEELASEELAALVEALTVHA</sequence>
<dbReference type="Proteomes" id="UP000028058">
    <property type="component" value="Unassembled WGS sequence"/>
</dbReference>
<accession>A0A420UY54</accession>
<dbReference type="AlphaFoldDB" id="A0A420UY54"/>
<dbReference type="RefSeq" id="WP_043467579.1">
    <property type="nucleotide sequence ID" value="NZ_JNAD02000013.1"/>
</dbReference>
<name>A0A420UY54_9ACTN</name>
<dbReference type="EMBL" id="JNAD02000013">
    <property type="protein sequence ID" value="RKM92652.1"/>
    <property type="molecule type" value="Genomic_DNA"/>
</dbReference>
<keyword evidence="3" id="KW-1185">Reference proteome</keyword>
<comment type="caution">
    <text evidence="2">The sequence shown here is derived from an EMBL/GenBank/DDBJ whole genome shotgun (WGS) entry which is preliminary data.</text>
</comment>
<feature type="region of interest" description="Disordered" evidence="1">
    <location>
        <begin position="1"/>
        <end position="33"/>
    </location>
</feature>
<reference evidence="2 3" key="1">
    <citation type="journal article" date="2014" name="Genome Announc.">
        <title>Draft Genome Sequence of Streptomyces fradiae ATCC 19609, a Strain Highly Sensitive to Antibiotics.</title>
        <authorList>
            <person name="Bekker O.B."/>
            <person name="Klimina K.M."/>
            <person name="Vatlin A.A."/>
            <person name="Zakharevich N.V."/>
            <person name="Kasianov A.S."/>
            <person name="Danilenko V.N."/>
        </authorList>
    </citation>
    <scope>NUCLEOTIDE SEQUENCE [LARGE SCALE GENOMIC DNA]</scope>
    <source>
        <strain evidence="2 3">ATCC 19609</strain>
    </source>
</reference>
<proteinExistence type="predicted"/>
<gene>
    <name evidence="2" type="ORF">SFRA_025050</name>
</gene>
<evidence type="ECO:0000256" key="1">
    <source>
        <dbReference type="SAM" id="MobiDB-lite"/>
    </source>
</evidence>
<organism evidence="2 3">
    <name type="scientific">Streptomyces xinghaiensis</name>
    <dbReference type="NCBI Taxonomy" id="1038928"/>
    <lineage>
        <taxon>Bacteria</taxon>
        <taxon>Bacillati</taxon>
        <taxon>Actinomycetota</taxon>
        <taxon>Actinomycetes</taxon>
        <taxon>Kitasatosporales</taxon>
        <taxon>Streptomycetaceae</taxon>
        <taxon>Streptomyces</taxon>
    </lineage>
</organism>
<protein>
    <submittedName>
        <fullName evidence="2">Uncharacterized protein</fullName>
    </submittedName>
</protein>
<evidence type="ECO:0000313" key="2">
    <source>
        <dbReference type="EMBL" id="RKM92652.1"/>
    </source>
</evidence>